<dbReference type="AlphaFoldDB" id="A0A1Q8C4C5"/>
<dbReference type="OrthoDB" id="9765680at2"/>
<feature type="non-terminal residue" evidence="3">
    <location>
        <position position="131"/>
    </location>
</feature>
<protein>
    <recommendedName>
        <fullName evidence="2">AMP-dependent synthetase/ligase domain-containing protein</fullName>
    </recommendedName>
</protein>
<feature type="domain" description="AMP-dependent synthetase/ligase" evidence="2">
    <location>
        <begin position="16"/>
        <end position="112"/>
    </location>
</feature>
<accession>A0A1Q8C4C5</accession>
<reference evidence="3 4" key="1">
    <citation type="submission" date="2016-12" db="EMBL/GenBank/DDBJ databases">
        <title>The draft genome sequence of Actinophytocola sp. 11-183.</title>
        <authorList>
            <person name="Wang W."/>
            <person name="Yuan L."/>
        </authorList>
    </citation>
    <scope>NUCLEOTIDE SEQUENCE [LARGE SCALE GENOMIC DNA]</scope>
    <source>
        <strain evidence="3 4">11-183</strain>
    </source>
</reference>
<sequence length="131" mass="13038">MASTFVDVLVQRAAEPSAAAFDVVDRAGSTFLGWAEVDSRARAVAASLAGRGLTGRRVAVLLPPGAAYVTVLLGCLYAGAVAVPLPPLPPAEHPDRPRRLAVVPDAAPAAVLADAAPAAVLADAAPAAVLA</sequence>
<gene>
    <name evidence="3" type="ORF">BU204_33400</name>
</gene>
<dbReference type="GO" id="GO:0005886">
    <property type="term" value="C:plasma membrane"/>
    <property type="evidence" value="ECO:0007669"/>
    <property type="project" value="TreeGrafter"/>
</dbReference>
<organism evidence="3 4">
    <name type="scientific">Actinophytocola xanthii</name>
    <dbReference type="NCBI Taxonomy" id="1912961"/>
    <lineage>
        <taxon>Bacteria</taxon>
        <taxon>Bacillati</taxon>
        <taxon>Actinomycetota</taxon>
        <taxon>Actinomycetes</taxon>
        <taxon>Pseudonocardiales</taxon>
        <taxon>Pseudonocardiaceae</taxon>
    </lineage>
</organism>
<evidence type="ECO:0000259" key="2">
    <source>
        <dbReference type="Pfam" id="PF00501"/>
    </source>
</evidence>
<evidence type="ECO:0000313" key="4">
    <source>
        <dbReference type="Proteomes" id="UP000185596"/>
    </source>
</evidence>
<proteinExistence type="inferred from homology"/>
<dbReference type="SUPFAM" id="SSF56801">
    <property type="entry name" value="Acetyl-CoA synthetase-like"/>
    <property type="match status" value="1"/>
</dbReference>
<evidence type="ECO:0000313" key="3">
    <source>
        <dbReference type="EMBL" id="OLF09228.1"/>
    </source>
</evidence>
<name>A0A1Q8C4C5_9PSEU</name>
<dbReference type="InterPro" id="IPR000873">
    <property type="entry name" value="AMP-dep_synth/lig_dom"/>
</dbReference>
<dbReference type="GO" id="GO:0070566">
    <property type="term" value="F:adenylyltransferase activity"/>
    <property type="evidence" value="ECO:0007669"/>
    <property type="project" value="TreeGrafter"/>
</dbReference>
<dbReference type="GO" id="GO:0006633">
    <property type="term" value="P:fatty acid biosynthetic process"/>
    <property type="evidence" value="ECO:0007669"/>
    <property type="project" value="TreeGrafter"/>
</dbReference>
<keyword evidence="4" id="KW-1185">Reference proteome</keyword>
<dbReference type="PANTHER" id="PTHR22754:SF32">
    <property type="entry name" value="DISCO-INTERACTING PROTEIN 2"/>
    <property type="match status" value="1"/>
</dbReference>
<dbReference type="Proteomes" id="UP000185596">
    <property type="component" value="Unassembled WGS sequence"/>
</dbReference>
<dbReference type="STRING" id="1912961.BU204_33400"/>
<dbReference type="Pfam" id="PF00501">
    <property type="entry name" value="AMP-binding"/>
    <property type="match status" value="1"/>
</dbReference>
<evidence type="ECO:0000256" key="1">
    <source>
        <dbReference type="ARBA" id="ARBA00006432"/>
    </source>
</evidence>
<dbReference type="PANTHER" id="PTHR22754">
    <property type="entry name" value="DISCO-INTERACTING PROTEIN 2 DIP2 -RELATED"/>
    <property type="match status" value="1"/>
</dbReference>
<dbReference type="EMBL" id="MSIE01000088">
    <property type="protein sequence ID" value="OLF09228.1"/>
    <property type="molecule type" value="Genomic_DNA"/>
</dbReference>
<comment type="caution">
    <text evidence="3">The sequence shown here is derived from an EMBL/GenBank/DDBJ whole genome shotgun (WGS) entry which is preliminary data.</text>
</comment>
<dbReference type="Gene3D" id="3.40.50.12780">
    <property type="entry name" value="N-terminal domain of ligase-like"/>
    <property type="match status" value="1"/>
</dbReference>
<dbReference type="RefSeq" id="WP_143229921.1">
    <property type="nucleotide sequence ID" value="NZ_MSIE01000088.1"/>
</dbReference>
<dbReference type="InterPro" id="IPR042099">
    <property type="entry name" value="ANL_N_sf"/>
</dbReference>
<comment type="similarity">
    <text evidence="1">Belongs to the ATP-dependent AMP-binding enzyme family.</text>
</comment>